<protein>
    <submittedName>
        <fullName evidence="2">Uncharacterized protein</fullName>
    </submittedName>
</protein>
<evidence type="ECO:0000313" key="2">
    <source>
        <dbReference type="EMBL" id="KFH62564.1"/>
    </source>
</evidence>
<accession>A0A086TKT7</accession>
<dbReference type="EMBL" id="KN042431">
    <property type="protein sequence ID" value="KFH62564.1"/>
    <property type="molecule type" value="Genomic_DNA"/>
</dbReference>
<evidence type="ECO:0000256" key="1">
    <source>
        <dbReference type="SAM" id="MobiDB-lite"/>
    </source>
</evidence>
<proteinExistence type="predicted"/>
<dbReference type="OrthoDB" id="10487860at2759"/>
<evidence type="ECO:0000313" key="3">
    <source>
        <dbReference type="Proteomes" id="UP000243308"/>
    </source>
</evidence>
<feature type="compositionally biased region" description="Low complexity" evidence="1">
    <location>
        <begin position="85"/>
        <end position="96"/>
    </location>
</feature>
<dbReference type="Proteomes" id="UP000243308">
    <property type="component" value="Unassembled WGS sequence"/>
</dbReference>
<gene>
    <name evidence="2" type="ORF">MVEG_11957</name>
</gene>
<reference evidence="2 3" key="1">
    <citation type="submission" date="2011-02" db="EMBL/GenBank/DDBJ databases">
        <title>The Genome Sequence of Mortierella verticillata NRRL 6337.</title>
        <authorList>
            <consortium name="The Broad Institute Genome Sequencing Platform"/>
            <person name="Russ C."/>
            <person name="Cuomo C."/>
            <person name="Burger G."/>
            <person name="Gray M.W."/>
            <person name="Holland P.W.H."/>
            <person name="King N."/>
            <person name="Lang F.B.F."/>
            <person name="Roger A.J."/>
            <person name="Ruiz-Trillo I."/>
            <person name="Young S.K."/>
            <person name="Zeng Q."/>
            <person name="Gargeya S."/>
            <person name="Alvarado L."/>
            <person name="Berlin A."/>
            <person name="Chapman S.B."/>
            <person name="Chen Z."/>
            <person name="Freedman E."/>
            <person name="Gellesch M."/>
            <person name="Goldberg J."/>
            <person name="Griggs A."/>
            <person name="Gujja S."/>
            <person name="Heilman E."/>
            <person name="Heiman D."/>
            <person name="Howarth C."/>
            <person name="Mehta T."/>
            <person name="Neiman D."/>
            <person name="Pearson M."/>
            <person name="Roberts A."/>
            <person name="Saif S."/>
            <person name="Shea T."/>
            <person name="Shenoy N."/>
            <person name="Sisk P."/>
            <person name="Stolte C."/>
            <person name="Sykes S."/>
            <person name="White J."/>
            <person name="Yandava C."/>
            <person name="Haas B."/>
            <person name="Nusbaum C."/>
            <person name="Birren B."/>
        </authorList>
    </citation>
    <scope>NUCLEOTIDE SEQUENCE [LARGE SCALE GENOMIC DNA]</scope>
    <source>
        <strain evidence="2 3">NRRL 6337</strain>
    </source>
</reference>
<sequence>MPLFKRRAPVQHVHHRPSTMARLKAMFTPYHHPYNHAHGHSQAPAPVSTQARAAKRSLFGRTPGAHHPTTATHTRRRNPFARRMGGTAQAAAVATAGHHHGHHGHHGHRSPLASLKAMFRPRRSHGHSHRSHYTS</sequence>
<feature type="compositionally biased region" description="Basic residues" evidence="1">
    <location>
        <begin position="97"/>
        <end position="109"/>
    </location>
</feature>
<name>A0A086TKT7_9FUNG</name>
<organism evidence="2 3">
    <name type="scientific">Podila verticillata NRRL 6337</name>
    <dbReference type="NCBI Taxonomy" id="1069443"/>
    <lineage>
        <taxon>Eukaryota</taxon>
        <taxon>Fungi</taxon>
        <taxon>Fungi incertae sedis</taxon>
        <taxon>Mucoromycota</taxon>
        <taxon>Mortierellomycotina</taxon>
        <taxon>Mortierellomycetes</taxon>
        <taxon>Mortierellales</taxon>
        <taxon>Mortierellaceae</taxon>
        <taxon>Podila</taxon>
    </lineage>
</organism>
<dbReference type="AlphaFoldDB" id="A0A086TKT7"/>
<keyword evidence="3" id="KW-1185">Reference proteome</keyword>
<feature type="region of interest" description="Disordered" evidence="1">
    <location>
        <begin position="85"/>
        <end position="110"/>
    </location>
</feature>